<proteinExistence type="predicted"/>
<dbReference type="RefSeq" id="WP_133849303.1">
    <property type="nucleotide sequence ID" value="NZ_SNXZ01000002.1"/>
</dbReference>
<evidence type="ECO:0000313" key="2">
    <source>
        <dbReference type="EMBL" id="TDQ00611.1"/>
    </source>
</evidence>
<reference evidence="2 3" key="1">
    <citation type="submission" date="2019-03" db="EMBL/GenBank/DDBJ databases">
        <title>Genomic Encyclopedia of Type Strains, Phase IV (KMG-IV): sequencing the most valuable type-strain genomes for metagenomic binning, comparative biology and taxonomic classification.</title>
        <authorList>
            <person name="Goeker M."/>
        </authorList>
    </citation>
    <scope>NUCLEOTIDE SEQUENCE [LARGE SCALE GENOMIC DNA]</scope>
    <source>
        <strain evidence="2 3">DSM 45361</strain>
    </source>
</reference>
<comment type="caution">
    <text evidence="2">The sequence shown here is derived from an EMBL/GenBank/DDBJ whole genome shotgun (WGS) entry which is preliminary data.</text>
</comment>
<evidence type="ECO:0000256" key="1">
    <source>
        <dbReference type="SAM" id="MobiDB-lite"/>
    </source>
</evidence>
<name>A0A4V3CZQ6_LABRH</name>
<evidence type="ECO:0000313" key="3">
    <source>
        <dbReference type="Proteomes" id="UP000295444"/>
    </source>
</evidence>
<accession>A0A4V3CZQ6</accession>
<gene>
    <name evidence="2" type="ORF">EV186_102472</name>
</gene>
<organism evidence="2 3">
    <name type="scientific">Labedaea rhizosphaerae</name>
    <dbReference type="NCBI Taxonomy" id="598644"/>
    <lineage>
        <taxon>Bacteria</taxon>
        <taxon>Bacillati</taxon>
        <taxon>Actinomycetota</taxon>
        <taxon>Actinomycetes</taxon>
        <taxon>Pseudonocardiales</taxon>
        <taxon>Pseudonocardiaceae</taxon>
        <taxon>Labedaea</taxon>
    </lineage>
</organism>
<dbReference type="OrthoDB" id="4568218at2"/>
<sequence>MTNTITHRNDTAADAVAAHLSEITAHVRVGNLRAAKAHMRRILDRAHPRVLNLITQCVEIRQNYPRIAAVKLRHLAQTSDPADRAIIEQCTPAHDQASRHVVPTPETRATRQAIQYRAPRNSHTRTEDAARHAPRHPAEARQLKTADTRTENYVRQRGGVDDQPTRSEPLDGYTIDYDKAASHPLRGTCCVFCWCERAARDHCATGSDDGLCSECRERDRPGLPALPDEHSRADAIRHRCHHWATNYRPATARAMIRRDWHAVGRADRAVMAAWIKSNRALLNTDTAPATGNPQATQAAA</sequence>
<protein>
    <submittedName>
        <fullName evidence="2">Uncharacterized protein</fullName>
    </submittedName>
</protein>
<dbReference type="Proteomes" id="UP000295444">
    <property type="component" value="Unassembled WGS sequence"/>
</dbReference>
<feature type="compositionally biased region" description="Basic and acidic residues" evidence="1">
    <location>
        <begin position="124"/>
        <end position="145"/>
    </location>
</feature>
<feature type="region of interest" description="Disordered" evidence="1">
    <location>
        <begin position="118"/>
        <end position="145"/>
    </location>
</feature>
<dbReference type="EMBL" id="SNXZ01000002">
    <property type="protein sequence ID" value="TDQ00611.1"/>
    <property type="molecule type" value="Genomic_DNA"/>
</dbReference>
<dbReference type="AlphaFoldDB" id="A0A4V3CZQ6"/>
<keyword evidence="3" id="KW-1185">Reference proteome</keyword>